<dbReference type="Gene3D" id="2.60.40.2470">
    <property type="entry name" value="SoxY domain"/>
    <property type="match status" value="1"/>
</dbReference>
<proteinExistence type="predicted"/>
<dbReference type="EMBL" id="JAAYYV010000460">
    <property type="protein sequence ID" value="NLF55839.1"/>
    <property type="molecule type" value="Genomic_DNA"/>
</dbReference>
<gene>
    <name evidence="2" type="primary">soxY</name>
    <name evidence="2" type="ORF">GX576_15840</name>
</gene>
<organism evidence="2 3">
    <name type="scientific">Thauera phenolivorans</name>
    <dbReference type="NCBI Taxonomy" id="1792543"/>
    <lineage>
        <taxon>Bacteria</taxon>
        <taxon>Pseudomonadati</taxon>
        <taxon>Pseudomonadota</taxon>
        <taxon>Betaproteobacteria</taxon>
        <taxon>Rhodocyclales</taxon>
        <taxon>Zoogloeaceae</taxon>
        <taxon>Thauera</taxon>
    </lineage>
</organism>
<dbReference type="InterPro" id="IPR032711">
    <property type="entry name" value="SoxY"/>
</dbReference>
<reference evidence="2 3" key="1">
    <citation type="journal article" date="2020" name="Biotechnol. Biofuels">
        <title>New insights from the biogas microbiome by comprehensive genome-resolved metagenomics of nearly 1600 species originating from multiple anaerobic digesters.</title>
        <authorList>
            <person name="Campanaro S."/>
            <person name="Treu L."/>
            <person name="Rodriguez-R L.M."/>
            <person name="Kovalovszki A."/>
            <person name="Ziels R.M."/>
            <person name="Maus I."/>
            <person name="Zhu X."/>
            <person name="Kougias P.G."/>
            <person name="Basile A."/>
            <person name="Luo G."/>
            <person name="Schluter A."/>
            <person name="Konstantinidis K.T."/>
            <person name="Angelidaki I."/>
        </authorList>
    </citation>
    <scope>NUCLEOTIDE SEQUENCE [LARGE SCALE GENOMIC DNA]</scope>
    <source>
        <strain evidence="2">AS06rmzACSIP_256</strain>
    </source>
</reference>
<sequence length="155" mass="15956">MNNQRRDTLKAGGSLGMLGLLAAVGLIKPEMAQAAWNKAAFESKDMDAALAAVGAGKPAESADISITAPDIAENGAVVPVGVVSKLPKTEYIAIMIEKNPAMLAASFTLPEGTAADVQTRVKMGQTSNVFAVVKADGKFYMTKKEVKVTLGGCGG</sequence>
<comment type="caution">
    <text evidence="2">The sequence shown here is derived from an EMBL/GenBank/DDBJ whole genome shotgun (WGS) entry which is preliminary data.</text>
</comment>
<dbReference type="PROSITE" id="PS51318">
    <property type="entry name" value="TAT"/>
    <property type="match status" value="1"/>
</dbReference>
<evidence type="ECO:0000259" key="1">
    <source>
        <dbReference type="Pfam" id="PF13501"/>
    </source>
</evidence>
<evidence type="ECO:0000313" key="2">
    <source>
        <dbReference type="EMBL" id="NLF55839.1"/>
    </source>
</evidence>
<dbReference type="InterPro" id="IPR038162">
    <property type="entry name" value="SoxY_sf"/>
</dbReference>
<dbReference type="Proteomes" id="UP000536534">
    <property type="component" value="Unassembled WGS sequence"/>
</dbReference>
<evidence type="ECO:0000313" key="3">
    <source>
        <dbReference type="Proteomes" id="UP000536534"/>
    </source>
</evidence>
<name>A0A7X7LZ92_9RHOO</name>
<dbReference type="NCBIfam" id="TIGR04488">
    <property type="entry name" value="SoxY_true_GGCGG"/>
    <property type="match status" value="1"/>
</dbReference>
<dbReference type="PIRSF" id="PIRSF010312">
    <property type="entry name" value="Sulphur_oxidation_SoxY"/>
    <property type="match status" value="1"/>
</dbReference>
<dbReference type="Pfam" id="PF13501">
    <property type="entry name" value="SoxY"/>
    <property type="match status" value="1"/>
</dbReference>
<dbReference type="AlphaFoldDB" id="A0A7X7LZ92"/>
<accession>A0A7X7LZ92</accession>
<dbReference type="InterPro" id="IPR006311">
    <property type="entry name" value="TAT_signal"/>
</dbReference>
<feature type="domain" description="Ig-like SoxY" evidence="1">
    <location>
        <begin position="52"/>
        <end position="153"/>
    </location>
</feature>
<dbReference type="InterPro" id="IPR016568">
    <property type="entry name" value="Sulphur_oxidation_SoxY"/>
</dbReference>
<protein>
    <submittedName>
        <fullName evidence="2">Thiosulfate oxidation carrier protein SoxY</fullName>
    </submittedName>
</protein>